<dbReference type="GO" id="GO:0003677">
    <property type="term" value="F:DNA binding"/>
    <property type="evidence" value="ECO:0007669"/>
    <property type="project" value="UniProtKB-KW"/>
</dbReference>
<feature type="compositionally biased region" description="Polar residues" evidence="6">
    <location>
        <begin position="1430"/>
        <end position="1456"/>
    </location>
</feature>
<evidence type="ECO:0000256" key="6">
    <source>
        <dbReference type="SAM" id="MobiDB-lite"/>
    </source>
</evidence>
<evidence type="ECO:0000256" key="5">
    <source>
        <dbReference type="PROSITE-ProRule" id="PRU00723"/>
    </source>
</evidence>
<dbReference type="Gene3D" id="3.90.70.200">
    <property type="entry name" value="Plus-3 domain"/>
    <property type="match status" value="1"/>
</dbReference>
<feature type="region of interest" description="Disordered" evidence="6">
    <location>
        <begin position="1"/>
        <end position="40"/>
    </location>
</feature>
<dbReference type="PROSITE" id="PS51925">
    <property type="entry name" value="SWIB_MDM2"/>
    <property type="match status" value="1"/>
</dbReference>
<feature type="compositionally biased region" description="Polar residues" evidence="6">
    <location>
        <begin position="1116"/>
        <end position="1138"/>
    </location>
</feature>
<keyword evidence="2 5" id="KW-0863">Zinc-finger</keyword>
<dbReference type="SUPFAM" id="SSF55277">
    <property type="entry name" value="GYF domain"/>
    <property type="match status" value="1"/>
</dbReference>
<evidence type="ECO:0000259" key="9">
    <source>
        <dbReference type="PROSITE" id="PS50829"/>
    </source>
</evidence>
<accession>B9T6E1</accession>
<feature type="compositionally biased region" description="Polar residues" evidence="6">
    <location>
        <begin position="1325"/>
        <end position="1346"/>
    </location>
</feature>
<feature type="region of interest" description="Disordered" evidence="6">
    <location>
        <begin position="1242"/>
        <end position="1292"/>
    </location>
</feature>
<dbReference type="SMART" id="SM00249">
    <property type="entry name" value="PHD"/>
    <property type="match status" value="1"/>
</dbReference>
<dbReference type="PROSITE" id="PS50016">
    <property type="entry name" value="ZF_PHD_2"/>
    <property type="match status" value="1"/>
</dbReference>
<name>B9T6E1_RICCO</name>
<dbReference type="SMART" id="SM00444">
    <property type="entry name" value="GYF"/>
    <property type="match status" value="1"/>
</dbReference>
<dbReference type="CDD" id="cd10567">
    <property type="entry name" value="SWIB-MDM2_like"/>
    <property type="match status" value="1"/>
</dbReference>
<keyword evidence="12" id="KW-0675">Receptor</keyword>
<dbReference type="Pfam" id="PF02201">
    <property type="entry name" value="SWIB"/>
    <property type="match status" value="1"/>
</dbReference>
<dbReference type="PROSITE" id="PS50103">
    <property type="entry name" value="ZF_C3H1"/>
    <property type="match status" value="1"/>
</dbReference>
<dbReference type="eggNOG" id="KOG1862">
    <property type="taxonomic scope" value="Eukaryota"/>
</dbReference>
<reference evidence="13" key="1">
    <citation type="journal article" date="2010" name="Nat. Biotechnol.">
        <title>Draft genome sequence of the oilseed species Ricinus communis.</title>
        <authorList>
            <person name="Chan A.P."/>
            <person name="Crabtree J."/>
            <person name="Zhao Q."/>
            <person name="Lorenzi H."/>
            <person name="Orvis J."/>
            <person name="Puiu D."/>
            <person name="Melake-Berhan A."/>
            <person name="Jones K.M."/>
            <person name="Redman J."/>
            <person name="Chen G."/>
            <person name="Cahoon E.B."/>
            <person name="Gedil M."/>
            <person name="Stanke M."/>
            <person name="Haas B.J."/>
            <person name="Wortman J.R."/>
            <person name="Fraser-Liggett C.M."/>
            <person name="Ravel J."/>
            <person name="Rabinowicz P.D."/>
        </authorList>
    </citation>
    <scope>NUCLEOTIDE SEQUENCE [LARGE SCALE GENOMIC DNA]</scope>
    <source>
        <strain evidence="13">cv. Hale</strain>
    </source>
</reference>
<evidence type="ECO:0000259" key="7">
    <source>
        <dbReference type="PROSITE" id="PS50016"/>
    </source>
</evidence>
<dbReference type="InterPro" id="IPR003121">
    <property type="entry name" value="SWIB_MDM2_domain"/>
</dbReference>
<protein>
    <submittedName>
        <fullName evidence="12">Nuclear receptor binding set domain containing protein 1, nsd, putative</fullName>
    </submittedName>
</protein>
<keyword evidence="1 5" id="KW-0479">Metal-binding</keyword>
<dbReference type="Pfam" id="PF02213">
    <property type="entry name" value="GYF"/>
    <property type="match status" value="1"/>
</dbReference>
<dbReference type="SMART" id="SM00719">
    <property type="entry name" value="Plus3"/>
    <property type="match status" value="1"/>
</dbReference>
<feature type="zinc finger region" description="C3H1-type" evidence="5">
    <location>
        <begin position="1561"/>
        <end position="1586"/>
    </location>
</feature>
<feature type="compositionally biased region" description="Polar residues" evidence="6">
    <location>
        <begin position="983"/>
        <end position="992"/>
    </location>
</feature>
<feature type="domain" description="GYF" evidence="9">
    <location>
        <begin position="837"/>
        <end position="891"/>
    </location>
</feature>
<keyword evidence="3 5" id="KW-0862">Zinc</keyword>
<dbReference type="InterPro" id="IPR001965">
    <property type="entry name" value="Znf_PHD"/>
</dbReference>
<dbReference type="PANTHER" id="PTHR46695:SF4">
    <property type="entry name" value="ZINC FINGER CCCH DOMAIN-CONTAINING PROTEIN 44"/>
    <property type="match status" value="1"/>
</dbReference>
<dbReference type="InterPro" id="IPR035445">
    <property type="entry name" value="GYF-like_dom_sf"/>
</dbReference>
<evidence type="ECO:0000256" key="4">
    <source>
        <dbReference type="ARBA" id="ARBA00023125"/>
    </source>
</evidence>
<feature type="region of interest" description="Disordered" evidence="6">
    <location>
        <begin position="52"/>
        <end position="71"/>
    </location>
</feature>
<dbReference type="CDD" id="cd00072">
    <property type="entry name" value="GYF"/>
    <property type="match status" value="1"/>
</dbReference>
<dbReference type="InterPro" id="IPR036885">
    <property type="entry name" value="SWIB_MDM2_dom_sf"/>
</dbReference>
<dbReference type="Gene3D" id="3.30.40.10">
    <property type="entry name" value="Zinc/RING finger domain, C3HC4 (zinc finger)"/>
    <property type="match status" value="1"/>
</dbReference>
<dbReference type="InterPro" id="IPR036855">
    <property type="entry name" value="Znf_CCCH_sf"/>
</dbReference>
<evidence type="ECO:0000313" key="13">
    <source>
        <dbReference type="Proteomes" id="UP000008311"/>
    </source>
</evidence>
<sequence length="1586" mass="174943">MEEQRIQQQQRRQEQEGGYRPRIQENEQQRLFGNSIQDPELMTIDQCETMRELDDSQLVGPPPPPSLPPPAAAATAIVNMVDVEVRSAVKAVDVSTVKRKRGRPPRIQGKTTGPPSSQPKRKTTTTDDEEDVCFICFDGGSLVLCDRRGCPKAYHPACIKRDESFFRSKAKWNCGWHICSNCQKASHYMCYTCTYSLCKGCTKDADYVCVRGNKGLCGTCMRTIMLIENVTVGNTEAVQVDFDDKTSWEYLFKIYWIFLKGKLSLTVDELTKAKNPWKGDELPKAKNSWRGFGSIFAPKEVHTGELIHGNDEKSPFLDNCYGNVEANHSKRRKTKDQPEDLSEQNSVVMEKSVVDKVTPLPEGTMWATKELLEFVSHMRNGDTSMLSQFDVQALLLDYIKRNNLRDPRQKSQIICDSRLKNLFGKPRAGHFEMLKLLEYHFLIKEKSPANDSVRVGVADAVGSLLEAAGSSDSQMIMGNDRRRRTRKKMDERGPHVNLNPDDYAAIDVHNINLLYLKRNLMENLMDDTEKFHEKVVGSFVRIRISGGDQKQDMYRLVQVVGTSKVAESYKVGSRTTDVMLEILNLDKKEVVSIDGISNQEFSEDECRRLRQSIKCGLIKRLKVASHIKDSIIFTNFMCGEIFNLGITRYTKLQECVEKLDLLQSPKERQRRLLDIPTVHVDPNMNPSYESEEDAGQSSEMKQGDHMRLRNTGFGRKGIELNSPLREGDLNDVGNREHKNLASVCEQTRNVGTTFYVDRDGTARVHEKVNESKWRQGGGAFGATNHNISKNQLDIGLGTYDRNSQAVRTESHPGVASAIIPSSLSSGRELSLNDFETEKLWHYQDPFGKVQGPFAMMQLRKWSTSGLFPPDLRVWRIDKKQDDSILLTDALVGECTKVPLNLCNSHLLPQEAAVASNDSEPGFNQTTDASLADSKRFDHELKAMHKDETVNADGDDKPVRSNSLGAHCSTWTKPVDVAIPKDGQVQSSSQQWELSKGGELYETPLPQATEGHRDEKWSPHPCNADGISHKATDGQTKIGESDEKQGDSEGHSSQSSGQNWRPQPVDSSSSRWDSNTGCVSMAKSSEKSEQNQEIVVSDLPSPTPKQSHEELKGQAENKLSVSSSAPVQDSGPSWSTASSLVVGRQLPEVAGEWGGYSPASAKPSVEEWDSNLVSVSSLKPTEGANDHAATPTSGTDKLTNSSPPQPELDTSTWQPLVPEPNEFCSLVDESVSDLLAEVEAMESLGGLPSPTSKMSCGGELTPGSDNECFSPIEPFSPALDPGKSDALSSTGDIQMPSQLTAASVLLRLSLTPSQPTVADEPLAVSQMPSQLTGTTKPHRLSQIQPQSIVPDEPLRVSQLPSRSNLSEEPLGLWHTDALNSQKSFSGHSSSSAEVEGDAKPSDSSVNQWDIQSEIQPLASSIVNQGEAGSDIQASTPSTVSQLESGSVTQHRASSTADTRWGTVKESTNLNQEGVSQGSTNMVWGTGHGSIQQQASTTSAISTGNIGGWGSQPRYGGDNRFSGQRDHHRNYFQNRDSGYGRDRSSWNRQPTHGNGGGSFKPPGKGQRVCKFYESGYCKKGASCTYLHP</sequence>
<dbReference type="Pfam" id="PF00642">
    <property type="entry name" value="zf-CCCH"/>
    <property type="match status" value="1"/>
</dbReference>
<feature type="region of interest" description="Disordered" evidence="6">
    <location>
        <begin position="1489"/>
        <end position="1562"/>
    </location>
</feature>
<dbReference type="InterPro" id="IPR000571">
    <property type="entry name" value="Znf_CCCH"/>
</dbReference>
<dbReference type="SMART" id="SM00151">
    <property type="entry name" value="SWIB"/>
    <property type="match status" value="1"/>
</dbReference>
<dbReference type="CDD" id="cd15568">
    <property type="entry name" value="PHD5_NSD"/>
    <property type="match status" value="1"/>
</dbReference>
<dbReference type="Gene3D" id="3.30.1490.40">
    <property type="match status" value="1"/>
</dbReference>
<feature type="compositionally biased region" description="Pro residues" evidence="6">
    <location>
        <begin position="60"/>
        <end position="71"/>
    </location>
</feature>
<feature type="compositionally biased region" description="Polar residues" evidence="6">
    <location>
        <begin position="1189"/>
        <end position="1213"/>
    </location>
</feature>
<feature type="compositionally biased region" description="Low complexity" evidence="6">
    <location>
        <begin position="1381"/>
        <end position="1390"/>
    </location>
</feature>
<feature type="compositionally biased region" description="Polar residues" evidence="6">
    <location>
        <begin position="1489"/>
        <end position="1502"/>
    </location>
</feature>
<dbReference type="eggNOG" id="KOG1946">
    <property type="taxonomic scope" value="Eukaryota"/>
</dbReference>
<evidence type="ECO:0000259" key="8">
    <source>
        <dbReference type="PROSITE" id="PS50103"/>
    </source>
</evidence>
<evidence type="ECO:0000256" key="1">
    <source>
        <dbReference type="ARBA" id="ARBA00022723"/>
    </source>
</evidence>
<dbReference type="SUPFAM" id="SSF159042">
    <property type="entry name" value="Plus3-like"/>
    <property type="match status" value="1"/>
</dbReference>
<feature type="region of interest" description="Disordered" evidence="6">
    <location>
        <begin position="95"/>
        <end position="125"/>
    </location>
</feature>
<evidence type="ECO:0000256" key="2">
    <source>
        <dbReference type="ARBA" id="ARBA00022771"/>
    </source>
</evidence>
<feature type="compositionally biased region" description="Basic and acidic residues" evidence="6">
    <location>
        <begin position="945"/>
        <end position="958"/>
    </location>
</feature>
<feature type="domain" description="DM2" evidence="11">
    <location>
        <begin position="360"/>
        <end position="443"/>
    </location>
</feature>
<evidence type="ECO:0000259" key="11">
    <source>
        <dbReference type="PROSITE" id="PS51925"/>
    </source>
</evidence>
<dbReference type="Proteomes" id="UP000008311">
    <property type="component" value="Unassembled WGS sequence"/>
</dbReference>
<organism evidence="12 13">
    <name type="scientific">Ricinus communis</name>
    <name type="common">Castor bean</name>
    <dbReference type="NCBI Taxonomy" id="3988"/>
    <lineage>
        <taxon>Eukaryota</taxon>
        <taxon>Viridiplantae</taxon>
        <taxon>Streptophyta</taxon>
        <taxon>Embryophyta</taxon>
        <taxon>Tracheophyta</taxon>
        <taxon>Spermatophyta</taxon>
        <taxon>Magnoliopsida</taxon>
        <taxon>eudicotyledons</taxon>
        <taxon>Gunneridae</taxon>
        <taxon>Pentapetalae</taxon>
        <taxon>rosids</taxon>
        <taxon>fabids</taxon>
        <taxon>Malpighiales</taxon>
        <taxon>Euphorbiaceae</taxon>
        <taxon>Acalyphoideae</taxon>
        <taxon>Acalypheae</taxon>
        <taxon>Ricinus</taxon>
    </lineage>
</organism>
<evidence type="ECO:0000256" key="3">
    <source>
        <dbReference type="ARBA" id="ARBA00022833"/>
    </source>
</evidence>
<dbReference type="InterPro" id="IPR019786">
    <property type="entry name" value="Zinc_finger_PHD-type_CS"/>
</dbReference>
<feature type="domain" description="PHD-type" evidence="7">
    <location>
        <begin position="130"/>
        <end position="196"/>
    </location>
</feature>
<feature type="region of interest" description="Disordered" evidence="6">
    <location>
        <begin position="1381"/>
        <end position="1405"/>
    </location>
</feature>
<gene>
    <name evidence="12" type="ORF">RCOM_0172980</name>
</gene>
<feature type="compositionally biased region" description="Low complexity" evidence="6">
    <location>
        <begin position="1"/>
        <end position="10"/>
    </location>
</feature>
<dbReference type="InterPro" id="IPR004343">
    <property type="entry name" value="Plus-3_dom"/>
</dbReference>
<dbReference type="InterPro" id="IPR019835">
    <property type="entry name" value="SWIB_domain"/>
</dbReference>
<feature type="compositionally biased region" description="Polar residues" evidence="6">
    <location>
        <begin position="1050"/>
        <end position="1077"/>
    </location>
</feature>
<dbReference type="SUPFAM" id="SSF90229">
    <property type="entry name" value="CCCH zinc finger"/>
    <property type="match status" value="1"/>
</dbReference>
<dbReference type="InterPro" id="IPR013083">
    <property type="entry name" value="Znf_RING/FYVE/PHD"/>
</dbReference>
<feature type="compositionally biased region" description="Basic and acidic residues" evidence="6">
    <location>
        <begin position="11"/>
        <end position="28"/>
    </location>
</feature>
<keyword evidence="13" id="KW-1185">Reference proteome</keyword>
<feature type="domain" description="C3H1-type" evidence="8">
    <location>
        <begin position="1561"/>
        <end position="1586"/>
    </location>
</feature>
<dbReference type="SUPFAM" id="SSF47592">
    <property type="entry name" value="SWIB/MDM2 domain"/>
    <property type="match status" value="1"/>
</dbReference>
<dbReference type="FunFam" id="3.30.40.10:FF:000303">
    <property type="entry name" value="Zinc finger CCCH domain-containing protein 19"/>
    <property type="match status" value="1"/>
</dbReference>
<dbReference type="PROSITE" id="PS51360">
    <property type="entry name" value="PLUS3"/>
    <property type="match status" value="1"/>
</dbReference>
<dbReference type="GO" id="GO:0016593">
    <property type="term" value="C:Cdc73/Paf1 complex"/>
    <property type="evidence" value="ECO:0000318"/>
    <property type="project" value="GO_Central"/>
</dbReference>
<dbReference type="PROSITE" id="PS50829">
    <property type="entry name" value="GYF"/>
    <property type="match status" value="1"/>
</dbReference>
<evidence type="ECO:0000313" key="12">
    <source>
        <dbReference type="EMBL" id="EEF28579.1"/>
    </source>
</evidence>
<feature type="region of interest" description="Disordered" evidence="6">
    <location>
        <begin position="982"/>
        <end position="1218"/>
    </location>
</feature>
<feature type="compositionally biased region" description="Basic and acidic residues" evidence="6">
    <location>
        <begin position="1105"/>
        <end position="1114"/>
    </location>
</feature>
<dbReference type="InterPro" id="IPR003169">
    <property type="entry name" value="GYF"/>
</dbReference>
<dbReference type="PROSITE" id="PS01359">
    <property type="entry name" value="ZF_PHD_1"/>
    <property type="match status" value="1"/>
</dbReference>
<feature type="region of interest" description="Disordered" evidence="6">
    <location>
        <begin position="1423"/>
        <end position="1457"/>
    </location>
</feature>
<feature type="region of interest" description="Disordered" evidence="6">
    <location>
        <begin position="1318"/>
        <end position="1366"/>
    </location>
</feature>
<dbReference type="Pfam" id="PF03126">
    <property type="entry name" value="Plus-3"/>
    <property type="match status" value="1"/>
</dbReference>
<dbReference type="InterPro" id="IPR019787">
    <property type="entry name" value="Znf_PHD-finger"/>
</dbReference>
<proteinExistence type="predicted"/>
<dbReference type="GO" id="GO:1990269">
    <property type="term" value="F:RNA polymerase II C-terminal domain phosphoserine binding"/>
    <property type="evidence" value="ECO:0000318"/>
    <property type="project" value="GO_Central"/>
</dbReference>
<feature type="region of interest" description="Disordered" evidence="6">
    <location>
        <begin position="678"/>
        <end position="703"/>
    </location>
</feature>
<keyword evidence="4" id="KW-0238">DNA-binding</keyword>
<dbReference type="InterPro" id="IPR011011">
    <property type="entry name" value="Znf_FYVE_PHD"/>
</dbReference>
<dbReference type="STRING" id="3988.B9T6E1"/>
<dbReference type="Gene3D" id="1.10.245.10">
    <property type="entry name" value="SWIB/MDM2 domain"/>
    <property type="match status" value="1"/>
</dbReference>
<feature type="region of interest" description="Disordered" evidence="6">
    <location>
        <begin position="945"/>
        <end position="966"/>
    </location>
</feature>
<dbReference type="GO" id="GO:0008270">
    <property type="term" value="F:zinc ion binding"/>
    <property type="evidence" value="ECO:0007669"/>
    <property type="project" value="UniProtKB-KW"/>
</dbReference>
<dbReference type="InParanoid" id="B9T6E1"/>
<dbReference type="eggNOG" id="KOG1081">
    <property type="taxonomic scope" value="Eukaryota"/>
</dbReference>
<dbReference type="SUPFAM" id="SSF57903">
    <property type="entry name" value="FYVE/PHD zinc finger"/>
    <property type="match status" value="1"/>
</dbReference>
<dbReference type="EMBL" id="EQ974601">
    <property type="protein sequence ID" value="EEF28579.1"/>
    <property type="molecule type" value="Genomic_DNA"/>
</dbReference>
<dbReference type="PANTHER" id="PTHR46695">
    <property type="entry name" value="ZINC FINGER CCCH DOMAIN-CONTAINING PROTEIN 44-RELATED"/>
    <property type="match status" value="1"/>
</dbReference>
<feature type="domain" description="Plus3" evidence="10">
    <location>
        <begin position="505"/>
        <end position="639"/>
    </location>
</feature>
<evidence type="ECO:0000259" key="10">
    <source>
        <dbReference type="PROSITE" id="PS51360"/>
    </source>
</evidence>
<dbReference type="InterPro" id="IPR036128">
    <property type="entry name" value="Plus3-like_sf"/>
</dbReference>
<feature type="compositionally biased region" description="Basic and acidic residues" evidence="6">
    <location>
        <begin position="1038"/>
        <end position="1049"/>
    </location>
</feature>